<dbReference type="EMBL" id="BMME01000001">
    <property type="protein sequence ID" value="GGK10135.1"/>
    <property type="molecule type" value="Genomic_DNA"/>
</dbReference>
<dbReference type="Proteomes" id="UP000599009">
    <property type="component" value="Unassembled WGS sequence"/>
</dbReference>
<dbReference type="PANTHER" id="PTHR21666">
    <property type="entry name" value="PEPTIDASE-RELATED"/>
    <property type="match status" value="1"/>
</dbReference>
<comment type="caution">
    <text evidence="3">The sequence shown here is derived from an EMBL/GenBank/DDBJ whole genome shotgun (WGS) entry which is preliminary data.</text>
</comment>
<protein>
    <submittedName>
        <fullName evidence="3">Peptidase M23</fullName>
    </submittedName>
</protein>
<dbReference type="RefSeq" id="WP_165942412.1">
    <property type="nucleotide sequence ID" value="NZ_BMME01000001.1"/>
</dbReference>
<dbReference type="Gene3D" id="2.70.70.10">
    <property type="entry name" value="Glucose Permease (Domain IIA)"/>
    <property type="match status" value="1"/>
</dbReference>
<evidence type="ECO:0000259" key="2">
    <source>
        <dbReference type="Pfam" id="PF01551"/>
    </source>
</evidence>
<keyword evidence="1" id="KW-0732">Signal</keyword>
<sequence>MIGPASLYLALLAGFALSFPVPAAATETLPLPAGCGVAYSVVSADAPATAVAPAFPPVQLDIRTPFEPSSFNAGGYSYLVYELQLLNHSEDALAINGIDVLAATASDDELVFSLAGERLHDQLNPIGGGTLDDAHPLGAGRSATVYLCLAFGDGAQVPSRLRHRVHLHGATAEGPPIGSRHNAVKVLASPVLGNHWLADNGLALDRHHRPGLFVAGGAAQISRRYAIDWKQRIDGKVQSGDPLDVRTYHAYAQPVFAVADAVVVQARDGLPDNVPRTSAGFTPALPLSMETLAGNTVVLDLGDGQYAHYAHLQPGSVIVAPGQRVRSGELLARIGNSGDARWPHLHFQVTTGPDIMDSEGVPFVINQFRAKGADGNWTDRRLEFPLGGDEVDL</sequence>
<dbReference type="InterPro" id="IPR016047">
    <property type="entry name" value="M23ase_b-sheet_dom"/>
</dbReference>
<gene>
    <name evidence="3" type="ORF">GCM10011394_19500</name>
</gene>
<keyword evidence="4" id="KW-1185">Reference proteome</keyword>
<dbReference type="InterPro" id="IPR050570">
    <property type="entry name" value="Cell_wall_metabolism_enzyme"/>
</dbReference>
<dbReference type="InterPro" id="IPR011055">
    <property type="entry name" value="Dup_hybrid_motif"/>
</dbReference>
<evidence type="ECO:0000256" key="1">
    <source>
        <dbReference type="SAM" id="SignalP"/>
    </source>
</evidence>
<organism evidence="3 4">
    <name type="scientific">Luteimonas terricola</name>
    <dbReference type="NCBI Taxonomy" id="645597"/>
    <lineage>
        <taxon>Bacteria</taxon>
        <taxon>Pseudomonadati</taxon>
        <taxon>Pseudomonadota</taxon>
        <taxon>Gammaproteobacteria</taxon>
        <taxon>Lysobacterales</taxon>
        <taxon>Lysobacteraceae</taxon>
        <taxon>Luteimonas</taxon>
    </lineage>
</organism>
<dbReference type="SUPFAM" id="SSF51261">
    <property type="entry name" value="Duplicated hybrid motif"/>
    <property type="match status" value="1"/>
</dbReference>
<feature type="domain" description="M23ase beta-sheet core" evidence="2">
    <location>
        <begin position="252"/>
        <end position="351"/>
    </location>
</feature>
<evidence type="ECO:0000313" key="3">
    <source>
        <dbReference type="EMBL" id="GGK10135.1"/>
    </source>
</evidence>
<dbReference type="CDD" id="cd12797">
    <property type="entry name" value="M23_peptidase"/>
    <property type="match status" value="1"/>
</dbReference>
<dbReference type="Pfam" id="PF01551">
    <property type="entry name" value="Peptidase_M23"/>
    <property type="match status" value="1"/>
</dbReference>
<feature type="signal peptide" evidence="1">
    <location>
        <begin position="1"/>
        <end position="23"/>
    </location>
</feature>
<proteinExistence type="predicted"/>
<feature type="chain" id="PRO_5046144029" evidence="1">
    <location>
        <begin position="24"/>
        <end position="393"/>
    </location>
</feature>
<accession>A0ABQ2EJQ4</accession>
<reference evidence="4" key="1">
    <citation type="journal article" date="2019" name="Int. J. Syst. Evol. Microbiol.">
        <title>The Global Catalogue of Microorganisms (GCM) 10K type strain sequencing project: providing services to taxonomists for standard genome sequencing and annotation.</title>
        <authorList>
            <consortium name="The Broad Institute Genomics Platform"/>
            <consortium name="The Broad Institute Genome Sequencing Center for Infectious Disease"/>
            <person name="Wu L."/>
            <person name="Ma J."/>
        </authorList>
    </citation>
    <scope>NUCLEOTIDE SEQUENCE [LARGE SCALE GENOMIC DNA]</scope>
    <source>
        <strain evidence="4">CGMCC 1.8985</strain>
    </source>
</reference>
<dbReference type="PANTHER" id="PTHR21666:SF270">
    <property type="entry name" value="MUREIN HYDROLASE ACTIVATOR ENVC"/>
    <property type="match status" value="1"/>
</dbReference>
<name>A0ABQ2EJQ4_9GAMM</name>
<evidence type="ECO:0000313" key="4">
    <source>
        <dbReference type="Proteomes" id="UP000599009"/>
    </source>
</evidence>